<evidence type="ECO:0000259" key="6">
    <source>
        <dbReference type="PROSITE" id="PS50885"/>
    </source>
</evidence>
<feature type="domain" description="Methyl-accepting transducer" evidence="5">
    <location>
        <begin position="132"/>
        <end position="368"/>
    </location>
</feature>
<dbReference type="SUPFAM" id="SSF58104">
    <property type="entry name" value="Methyl-accepting chemotaxis protein (MCP) signaling domain"/>
    <property type="match status" value="1"/>
</dbReference>
<proteinExistence type="inferred from homology"/>
<evidence type="ECO:0000256" key="1">
    <source>
        <dbReference type="ARBA" id="ARBA00023224"/>
    </source>
</evidence>
<feature type="domain" description="HAMP" evidence="6">
    <location>
        <begin position="60"/>
        <end position="113"/>
    </location>
</feature>
<feature type="transmembrane region" description="Helical" evidence="4">
    <location>
        <begin position="41"/>
        <end position="60"/>
    </location>
</feature>
<evidence type="ECO:0000313" key="8">
    <source>
        <dbReference type="Proteomes" id="UP000005096"/>
    </source>
</evidence>
<keyword evidence="4" id="KW-1133">Transmembrane helix</keyword>
<gene>
    <name evidence="7" type="ORF">Apau_0399</name>
</gene>
<accession>E3CZ60</accession>
<dbReference type="PaxDb" id="584708-Apau_0399"/>
<dbReference type="HOGENOM" id="CLU_000445_107_18_0"/>
<sequence length="430" mass="44481">MVGIRLLRSVRMSVRLWGLLAGASLLLLALGWATRSGGASWGVLGACLLLLWILGGWVVLSVTGPLGAVEEGLGGIASQLDLTVRTFTWARDEVGNVSRSINDFLTSLDGALGQVARANEGNNEVVSHFLRAAEDLRVQAREGRDAVDRTVALVDSVSAGIEEVNAGVEEISAGAQTVAQRSAEMAEQAGRAHEAGETGLAAVRTAVGSIQTVAEEAAQSSGRVRDLAGRAHQIQSFVGSISQIADQTNLLALNAAIEAARAGEAGRGFAVVAEEVRKLAEESNGAARNIADLAQAIAKDLEDVVRAVDRTSGNAGEAREQARSVEEAIGDIQSALGEITRATQDMAAVAQEQAASSEEIAGAVQSTTDQIHQVAQASEEVRGGMGRIAEAAEQVAARTGDLSANARDLDRSLGGFRITPGGEGARTALP</sequence>
<dbReference type="Proteomes" id="UP000005096">
    <property type="component" value="Chromosome"/>
</dbReference>
<keyword evidence="1 3" id="KW-0807">Transducer</keyword>
<dbReference type="PROSITE" id="PS50885">
    <property type="entry name" value="HAMP"/>
    <property type="match status" value="1"/>
</dbReference>
<dbReference type="Gene3D" id="6.10.340.10">
    <property type="match status" value="1"/>
</dbReference>
<name>E3CZ60_9BACT</name>
<evidence type="ECO:0000313" key="7">
    <source>
        <dbReference type="EMBL" id="EFQ22833.1"/>
    </source>
</evidence>
<protein>
    <submittedName>
        <fullName evidence="7">Methyl-accepting chemotaxis sensory transducer</fullName>
    </submittedName>
</protein>
<dbReference type="Gene3D" id="1.10.287.950">
    <property type="entry name" value="Methyl-accepting chemotaxis protein"/>
    <property type="match status" value="1"/>
</dbReference>
<dbReference type="PANTHER" id="PTHR32089">
    <property type="entry name" value="METHYL-ACCEPTING CHEMOTAXIS PROTEIN MCPB"/>
    <property type="match status" value="1"/>
</dbReference>
<dbReference type="PANTHER" id="PTHR32089:SF112">
    <property type="entry name" value="LYSOZYME-LIKE PROTEIN-RELATED"/>
    <property type="match status" value="1"/>
</dbReference>
<dbReference type="InterPro" id="IPR004089">
    <property type="entry name" value="MCPsignal_dom"/>
</dbReference>
<dbReference type="STRING" id="584708.Apau_0399"/>
<dbReference type="GO" id="GO:0007165">
    <property type="term" value="P:signal transduction"/>
    <property type="evidence" value="ECO:0007669"/>
    <property type="project" value="UniProtKB-KW"/>
</dbReference>
<dbReference type="SMART" id="SM00283">
    <property type="entry name" value="MA"/>
    <property type="match status" value="1"/>
</dbReference>
<dbReference type="AlphaFoldDB" id="E3CZ60"/>
<evidence type="ECO:0000256" key="2">
    <source>
        <dbReference type="ARBA" id="ARBA00029447"/>
    </source>
</evidence>
<keyword evidence="8" id="KW-1185">Reference proteome</keyword>
<dbReference type="eggNOG" id="COG0840">
    <property type="taxonomic scope" value="Bacteria"/>
</dbReference>
<dbReference type="Pfam" id="PF00015">
    <property type="entry name" value="MCPsignal"/>
    <property type="match status" value="1"/>
</dbReference>
<keyword evidence="4" id="KW-0812">Transmembrane</keyword>
<evidence type="ECO:0000256" key="3">
    <source>
        <dbReference type="PROSITE-ProRule" id="PRU00284"/>
    </source>
</evidence>
<reference evidence="7 8" key="1">
    <citation type="journal article" date="2010" name="Stand. Genomic Sci.">
        <title>Non-contiguous finished genome sequence of Aminomonas paucivorans type strain (GLU-3).</title>
        <authorList>
            <person name="Pitluck S."/>
            <person name="Yasawong M."/>
            <person name="Held B."/>
            <person name="Lapidus A."/>
            <person name="Nolan M."/>
            <person name="Copeland A."/>
            <person name="Lucas S."/>
            <person name="Del Rio T.G."/>
            <person name="Tice H."/>
            <person name="Cheng J.F."/>
            <person name="Chertkov O."/>
            <person name="Goodwin L."/>
            <person name="Tapia R."/>
            <person name="Han C."/>
            <person name="Liolios K."/>
            <person name="Ivanova N."/>
            <person name="Mavromatis K."/>
            <person name="Ovchinnikova G."/>
            <person name="Pati A."/>
            <person name="Chen A."/>
            <person name="Palaniappan K."/>
            <person name="Land M."/>
            <person name="Hauser L."/>
            <person name="Chang Y.J."/>
            <person name="Jeffries C.D."/>
            <person name="Pukall R."/>
            <person name="Spring S."/>
            <person name="Rohde M."/>
            <person name="Sikorski J."/>
            <person name="Goker M."/>
            <person name="Woyke T."/>
            <person name="Bristow J."/>
            <person name="Eisen J.A."/>
            <person name="Markowitz V."/>
            <person name="Hugenholtz P."/>
            <person name="Kyrpides N.C."/>
            <person name="Klenk H.P."/>
        </authorList>
    </citation>
    <scope>NUCLEOTIDE SEQUENCE [LARGE SCALE GENOMIC DNA]</scope>
    <source>
        <strain evidence="7 8">DSM 12260</strain>
    </source>
</reference>
<evidence type="ECO:0000256" key="4">
    <source>
        <dbReference type="SAM" id="Phobius"/>
    </source>
</evidence>
<evidence type="ECO:0000259" key="5">
    <source>
        <dbReference type="PROSITE" id="PS50111"/>
    </source>
</evidence>
<dbReference type="GO" id="GO:0016020">
    <property type="term" value="C:membrane"/>
    <property type="evidence" value="ECO:0007669"/>
    <property type="project" value="InterPro"/>
</dbReference>
<organism evidence="7 8">
    <name type="scientific">Aminomonas paucivorans DSM 12260</name>
    <dbReference type="NCBI Taxonomy" id="584708"/>
    <lineage>
        <taxon>Bacteria</taxon>
        <taxon>Thermotogati</taxon>
        <taxon>Synergistota</taxon>
        <taxon>Synergistia</taxon>
        <taxon>Synergistales</taxon>
        <taxon>Synergistaceae</taxon>
        <taxon>Aminomonas</taxon>
    </lineage>
</organism>
<keyword evidence="4" id="KW-0472">Membrane</keyword>
<dbReference type="PROSITE" id="PS50111">
    <property type="entry name" value="CHEMOTAXIS_TRANSDUC_2"/>
    <property type="match status" value="1"/>
</dbReference>
<comment type="similarity">
    <text evidence="2">Belongs to the methyl-accepting chemotaxis (MCP) protein family.</text>
</comment>
<dbReference type="EMBL" id="CM001022">
    <property type="protein sequence ID" value="EFQ22833.1"/>
    <property type="molecule type" value="Genomic_DNA"/>
</dbReference>
<dbReference type="InterPro" id="IPR003660">
    <property type="entry name" value="HAMP_dom"/>
</dbReference>